<keyword evidence="4" id="KW-1185">Reference proteome</keyword>
<organism evidence="3 4">
    <name type="scientific">Bradyrhizobium diversitatis</name>
    <dbReference type="NCBI Taxonomy" id="2755406"/>
    <lineage>
        <taxon>Bacteria</taxon>
        <taxon>Pseudomonadati</taxon>
        <taxon>Pseudomonadota</taxon>
        <taxon>Alphaproteobacteria</taxon>
        <taxon>Hyphomicrobiales</taxon>
        <taxon>Nitrobacteraceae</taxon>
        <taxon>Bradyrhizobium</taxon>
    </lineage>
</organism>
<keyword evidence="1" id="KW-0472">Membrane</keyword>
<keyword evidence="1" id="KW-1133">Transmembrane helix</keyword>
<comment type="caution">
    <text evidence="3">The sequence shown here is derived from an EMBL/GenBank/DDBJ whole genome shotgun (WGS) entry which is preliminary data.</text>
</comment>
<sequence>MSNVPLVSQPAQSSPAWYASIGAAALALGRSIAERRAVRRSVAELRQLDDRLLRDMGLCRLDIENAVKGEIDLR</sequence>
<protein>
    <submittedName>
        <fullName evidence="3">DUF1127 domain-containing protein</fullName>
    </submittedName>
</protein>
<dbReference type="InterPro" id="IPR009506">
    <property type="entry name" value="YjiS-like"/>
</dbReference>
<feature type="transmembrane region" description="Helical" evidence="1">
    <location>
        <begin position="15"/>
        <end position="33"/>
    </location>
</feature>
<evidence type="ECO:0000259" key="2">
    <source>
        <dbReference type="Pfam" id="PF06568"/>
    </source>
</evidence>
<accession>A0ABS0PCB2</accession>
<name>A0ABS0PCB2_9BRAD</name>
<keyword evidence="1" id="KW-0812">Transmembrane</keyword>
<dbReference type="Pfam" id="PF06568">
    <property type="entry name" value="YjiS-like"/>
    <property type="match status" value="1"/>
</dbReference>
<gene>
    <name evidence="3" type="ORF">H1B27_32380</name>
</gene>
<dbReference type="EMBL" id="JACEGD010000040">
    <property type="protein sequence ID" value="MBH5390937.1"/>
    <property type="molecule type" value="Genomic_DNA"/>
</dbReference>
<reference evidence="3 4" key="1">
    <citation type="submission" date="2020-07" db="EMBL/GenBank/DDBJ databases">
        <title>Bradyrhizobium diversity isolated from nodules of indigenous legumes of Western Australia.</title>
        <authorList>
            <person name="Klepa M.S."/>
        </authorList>
    </citation>
    <scope>NUCLEOTIDE SEQUENCE [LARGE SCALE GENOMIC DNA]</scope>
    <source>
        <strain evidence="3 4">CNPSo 4019</strain>
    </source>
</reference>
<feature type="domain" description="YjiS-like" evidence="2">
    <location>
        <begin position="30"/>
        <end position="64"/>
    </location>
</feature>
<evidence type="ECO:0000313" key="3">
    <source>
        <dbReference type="EMBL" id="MBH5390937.1"/>
    </source>
</evidence>
<dbReference type="Proteomes" id="UP001194539">
    <property type="component" value="Unassembled WGS sequence"/>
</dbReference>
<proteinExistence type="predicted"/>
<evidence type="ECO:0000256" key="1">
    <source>
        <dbReference type="SAM" id="Phobius"/>
    </source>
</evidence>
<evidence type="ECO:0000313" key="4">
    <source>
        <dbReference type="Proteomes" id="UP001194539"/>
    </source>
</evidence>